<gene>
    <name evidence="1" type="ORF">AFUS01_LOCUS30563</name>
</gene>
<evidence type="ECO:0000313" key="1">
    <source>
        <dbReference type="EMBL" id="CAG7820158.1"/>
    </source>
</evidence>
<dbReference type="Proteomes" id="UP000708208">
    <property type="component" value="Unassembled WGS sequence"/>
</dbReference>
<comment type="caution">
    <text evidence="1">The sequence shown here is derived from an EMBL/GenBank/DDBJ whole genome shotgun (WGS) entry which is preliminary data.</text>
</comment>
<proteinExistence type="predicted"/>
<name>A0A8J2LD58_9HEXA</name>
<accession>A0A8J2LD58</accession>
<sequence>MSHVGTVSAISCWTLVHQRSSGNFTIGRASLYFMFRARNARHSSRIWFFLLSFKKYFQNLVFFCSLLQNTNV</sequence>
<keyword evidence="2" id="KW-1185">Reference proteome</keyword>
<reference evidence="1" key="1">
    <citation type="submission" date="2021-06" db="EMBL/GenBank/DDBJ databases">
        <authorList>
            <person name="Hodson N. C."/>
            <person name="Mongue J. A."/>
            <person name="Jaron S. K."/>
        </authorList>
    </citation>
    <scope>NUCLEOTIDE SEQUENCE</scope>
</reference>
<organism evidence="1 2">
    <name type="scientific">Allacma fusca</name>
    <dbReference type="NCBI Taxonomy" id="39272"/>
    <lineage>
        <taxon>Eukaryota</taxon>
        <taxon>Metazoa</taxon>
        <taxon>Ecdysozoa</taxon>
        <taxon>Arthropoda</taxon>
        <taxon>Hexapoda</taxon>
        <taxon>Collembola</taxon>
        <taxon>Symphypleona</taxon>
        <taxon>Sminthuridae</taxon>
        <taxon>Allacma</taxon>
    </lineage>
</organism>
<protein>
    <submittedName>
        <fullName evidence="1">Uncharacterized protein</fullName>
    </submittedName>
</protein>
<feature type="non-terminal residue" evidence="1">
    <location>
        <position position="1"/>
    </location>
</feature>
<dbReference type="EMBL" id="CAJVCH010471173">
    <property type="protein sequence ID" value="CAG7820158.1"/>
    <property type="molecule type" value="Genomic_DNA"/>
</dbReference>
<evidence type="ECO:0000313" key="2">
    <source>
        <dbReference type="Proteomes" id="UP000708208"/>
    </source>
</evidence>
<dbReference type="AlphaFoldDB" id="A0A8J2LD58"/>